<evidence type="ECO:0000256" key="3">
    <source>
        <dbReference type="ARBA" id="ARBA00022840"/>
    </source>
</evidence>
<accession>A0A0S4KQK8</accession>
<organism evidence="6 7">
    <name type="scientific">Bodo saltans</name>
    <name type="common">Flagellated protozoan</name>
    <dbReference type="NCBI Taxonomy" id="75058"/>
    <lineage>
        <taxon>Eukaryota</taxon>
        <taxon>Discoba</taxon>
        <taxon>Euglenozoa</taxon>
        <taxon>Kinetoplastea</taxon>
        <taxon>Metakinetoplastina</taxon>
        <taxon>Eubodonida</taxon>
        <taxon>Bodonidae</taxon>
        <taxon>Bodo</taxon>
    </lineage>
</organism>
<sequence length="657" mass="73830">MIHNSEEEYVSDADEVVPSVEAFVDSGAFTSPDECLFDDDPFASRPLLPPPQTWRGKLIIKRGAAIEEARGVSTIEPYFSRRVPTVRFFSAFAELPPSNWMDERKCSNDLTVRVERIVRHTVTLGCMQRSGVRPSKNDSLFNLHWGARLKDDSDFSKLLAFQRINHFPGTWVLGRKDTLAKHLRKASQRCKGQGFESVAPPTYSIPVDLPLIQRDARSKHIFIAKPPARARGEGIFLFSGQVPPLLTEVLEAKSPKPDDNDAEDDDGFVVQRYISNPLLINGYKVDLRVYVVCTSFDPLRLYVYNEGLVRFASQPYPTSDEMLHTTLRDTFRHLTNFSINKKSASYVAGDKEDGGCKWSLHALKRYFAMQGWPWDATWKRVVDVIIKSFIAVESTVCAKASAARYRFNCFELYGFDIMLDRNLDAHLIEVNVMPSLACGAAIDKHVKGHMIADLLTLVGLPIVEKSSVQKDDELAREAKRCGLTVDETTKEECNLTAKPAKFDGKKWATGLLYFSSHATLDDKVLLRDTEEELRRCGGFSRVMPTASSEATYGAMFETSRHYNKLLWTWESWKLTSSEAERQAALLWLKDEGPFPSRLVKAATARKASVPRVASLSGPRRSASARCPVERPVALPPIDKRSVPVSVFTFLPVNGRPL</sequence>
<keyword evidence="3" id="KW-0067">ATP-binding</keyword>
<dbReference type="GO" id="GO:0070740">
    <property type="term" value="F:tubulin-glutamic acid ligase activity"/>
    <property type="evidence" value="ECO:0007669"/>
    <property type="project" value="TreeGrafter"/>
</dbReference>
<dbReference type="SUPFAM" id="SSF56059">
    <property type="entry name" value="Glutathione synthetase ATP-binding domain-like"/>
    <property type="match status" value="1"/>
</dbReference>
<evidence type="ECO:0000256" key="2">
    <source>
        <dbReference type="ARBA" id="ARBA00022741"/>
    </source>
</evidence>
<evidence type="ECO:0000313" key="7">
    <source>
        <dbReference type="Proteomes" id="UP000051952"/>
    </source>
</evidence>
<dbReference type="GO" id="GO:0005524">
    <property type="term" value="F:ATP binding"/>
    <property type="evidence" value="ECO:0007669"/>
    <property type="project" value="UniProtKB-KW"/>
</dbReference>
<dbReference type="GO" id="GO:0015631">
    <property type="term" value="F:tubulin binding"/>
    <property type="evidence" value="ECO:0007669"/>
    <property type="project" value="TreeGrafter"/>
</dbReference>
<dbReference type="Gene3D" id="3.30.470.20">
    <property type="entry name" value="ATP-grasp fold, B domain"/>
    <property type="match status" value="1"/>
</dbReference>
<dbReference type="OrthoDB" id="202825at2759"/>
<keyword evidence="1" id="KW-0436">Ligase</keyword>
<keyword evidence="7" id="KW-1185">Reference proteome</keyword>
<dbReference type="PROSITE" id="PS51221">
    <property type="entry name" value="TTL"/>
    <property type="match status" value="1"/>
</dbReference>
<evidence type="ECO:0000313" key="6">
    <source>
        <dbReference type="EMBL" id="CUI15229.1"/>
    </source>
</evidence>
<keyword evidence="2" id="KW-0547">Nucleotide-binding</keyword>
<dbReference type="AlphaFoldDB" id="A0A0S4KQK8"/>
<dbReference type="GO" id="GO:0036064">
    <property type="term" value="C:ciliary basal body"/>
    <property type="evidence" value="ECO:0007669"/>
    <property type="project" value="TreeGrafter"/>
</dbReference>
<gene>
    <name evidence="6" type="ORF">BSAL_33325</name>
</gene>
<dbReference type="PANTHER" id="PTHR12241:SF145">
    <property type="entry name" value="TUBULIN POLYGLUTAMYLASE TTLL5"/>
    <property type="match status" value="1"/>
</dbReference>
<dbReference type="Proteomes" id="UP000051952">
    <property type="component" value="Unassembled WGS sequence"/>
</dbReference>
<dbReference type="OMA" id="AWHSSAN"/>
<dbReference type="GO" id="GO:0000226">
    <property type="term" value="P:microtubule cytoskeleton organization"/>
    <property type="evidence" value="ECO:0007669"/>
    <property type="project" value="TreeGrafter"/>
</dbReference>
<protein>
    <recommendedName>
        <fullName evidence="4">Tubulin--tyrosine ligase-like protein 5</fullName>
    </recommendedName>
</protein>
<dbReference type="InterPro" id="IPR004344">
    <property type="entry name" value="TTL/TTLL_fam"/>
</dbReference>
<proteinExistence type="predicted"/>
<dbReference type="EMBL" id="CYKH01001954">
    <property type="protein sequence ID" value="CUI15229.1"/>
    <property type="molecule type" value="Genomic_DNA"/>
</dbReference>
<dbReference type="VEuPathDB" id="TriTrypDB:BSAL_33325"/>
<evidence type="ECO:0000256" key="4">
    <source>
        <dbReference type="ARBA" id="ARBA00041448"/>
    </source>
</evidence>
<comment type="catalytic activity">
    <reaction evidence="5">
        <text>L-glutamyl-[protein] + L-glutamate + ATP = gamma-L-glutamyl-L-glutamyl-[protein] + ADP + phosphate + H(+)</text>
        <dbReference type="Rhea" id="RHEA:60144"/>
        <dbReference type="Rhea" id="RHEA-COMP:10208"/>
        <dbReference type="Rhea" id="RHEA-COMP:15517"/>
        <dbReference type="ChEBI" id="CHEBI:15378"/>
        <dbReference type="ChEBI" id="CHEBI:29973"/>
        <dbReference type="ChEBI" id="CHEBI:29985"/>
        <dbReference type="ChEBI" id="CHEBI:30616"/>
        <dbReference type="ChEBI" id="CHEBI:43474"/>
        <dbReference type="ChEBI" id="CHEBI:143622"/>
        <dbReference type="ChEBI" id="CHEBI:456216"/>
    </reaction>
    <physiologicalReaction direction="left-to-right" evidence="5">
        <dbReference type="Rhea" id="RHEA:60145"/>
    </physiologicalReaction>
</comment>
<name>A0A0S4KQK8_BODSA</name>
<dbReference type="PANTHER" id="PTHR12241">
    <property type="entry name" value="TUBULIN POLYGLUTAMYLASE"/>
    <property type="match status" value="1"/>
</dbReference>
<evidence type="ECO:0000256" key="5">
    <source>
        <dbReference type="ARBA" id="ARBA00049274"/>
    </source>
</evidence>
<reference evidence="7" key="1">
    <citation type="submission" date="2015-09" db="EMBL/GenBank/DDBJ databases">
        <authorList>
            <consortium name="Pathogen Informatics"/>
        </authorList>
    </citation>
    <scope>NUCLEOTIDE SEQUENCE [LARGE SCALE GENOMIC DNA]</scope>
    <source>
        <strain evidence="7">Lake Konstanz</strain>
    </source>
</reference>
<dbReference type="Pfam" id="PF03133">
    <property type="entry name" value="TTL"/>
    <property type="match status" value="1"/>
</dbReference>
<evidence type="ECO:0000256" key="1">
    <source>
        <dbReference type="ARBA" id="ARBA00022598"/>
    </source>
</evidence>